<dbReference type="OrthoDB" id="9800167at2"/>
<dbReference type="PANTHER" id="PTHR43014:SF4">
    <property type="entry name" value="PYRIDINE NUCLEOTIDE-DISULFIDE OXIDOREDUCTASE RCLA-RELATED"/>
    <property type="match status" value="1"/>
</dbReference>
<dbReference type="Gene3D" id="3.30.390.30">
    <property type="match status" value="1"/>
</dbReference>
<evidence type="ECO:0000256" key="7">
    <source>
        <dbReference type="PIRSR" id="PIRSR000350-4"/>
    </source>
</evidence>
<dbReference type="PIRSF" id="PIRSF000350">
    <property type="entry name" value="Mercury_reductase_MerA"/>
    <property type="match status" value="1"/>
</dbReference>
<feature type="binding site" evidence="6">
    <location>
        <position position="297"/>
    </location>
    <ligand>
        <name>FAD</name>
        <dbReference type="ChEBI" id="CHEBI:57692"/>
    </ligand>
</feature>
<accession>Q1WSJ5</accession>
<feature type="disulfide bond" description="Redox-active" evidence="7">
    <location>
        <begin position="43"/>
        <end position="48"/>
    </location>
</feature>
<gene>
    <name evidence="10" type="ordered locus">LSL_1329</name>
</gene>
<keyword evidence="6" id="KW-0547">Nucleotide-binding</keyword>
<dbReference type="HOGENOM" id="CLU_016755_1_2_9"/>
<dbReference type="InterPro" id="IPR016156">
    <property type="entry name" value="FAD/NAD-linked_Rdtase_dimer_sf"/>
</dbReference>
<evidence type="ECO:0000256" key="3">
    <source>
        <dbReference type="ARBA" id="ARBA00022827"/>
    </source>
</evidence>
<dbReference type="InterPro" id="IPR023753">
    <property type="entry name" value="FAD/NAD-binding_dom"/>
</dbReference>
<dbReference type="STRING" id="362948.LSL_1329"/>
<dbReference type="AlphaFoldDB" id="Q1WSJ5"/>
<dbReference type="InterPro" id="IPR004099">
    <property type="entry name" value="Pyr_nucl-diS_OxRdtase_dimer"/>
</dbReference>
<evidence type="ECO:0000256" key="5">
    <source>
        <dbReference type="PIRSR" id="PIRSR000350-2"/>
    </source>
</evidence>
<feature type="binding site" evidence="6">
    <location>
        <begin position="166"/>
        <end position="173"/>
    </location>
    <ligand>
        <name>NAD(+)</name>
        <dbReference type="ChEBI" id="CHEBI:57540"/>
    </ligand>
</feature>
<sequence length="444" mass="49194">MQEFKNIIIGFGKGGKTLAKNLAAKGESVLVVEKSKKMYGGTCINIACLPSKNLIINAQRGIKFEDAVKQKDEMTTALRNKNYHMVADEETATVLDGTAKFVDNHTIEIVLDSGEKTKIKGERIFINTGATPIIPQVKGLKESKYILDSTAAMDQNSLPNELVILGAGYIGMEFASMFARYGAKVTVLDTNEKFLKREDDDISEMIFNDLSQDGIEFNLGVKVVEVRDLSDKVEIVYEINGQKRTVKADKLLVATGRKPVTEGLGLENTDIKLDERGAIKVDDYLRTTAENVWAIGDVKGGPQFTYISLDDFRIIFDQLYGKGERKVSDRKLVPYSVFTTPALSRVGLNEVEAKNKGIEYKLFKLAATSIPKAKVIGNTRGMYKILVNPDTEEILGATIYGEESYEVINLIALAMKAKLPYTMLRDQIYTHPTMSEALNDVLKG</sequence>
<evidence type="ECO:0000313" key="11">
    <source>
        <dbReference type="Proteomes" id="UP000006559"/>
    </source>
</evidence>
<keyword evidence="11" id="KW-1185">Reference proteome</keyword>
<dbReference type="InterPro" id="IPR036188">
    <property type="entry name" value="FAD/NAD-bd_sf"/>
</dbReference>
<evidence type="ECO:0000256" key="4">
    <source>
        <dbReference type="ARBA" id="ARBA00023002"/>
    </source>
</evidence>
<dbReference type="GO" id="GO:0050660">
    <property type="term" value="F:flavin adenine dinucleotide binding"/>
    <property type="evidence" value="ECO:0007669"/>
    <property type="project" value="TreeGrafter"/>
</dbReference>
<evidence type="ECO:0000313" key="10">
    <source>
        <dbReference type="EMBL" id="ABE00134.1"/>
    </source>
</evidence>
<comment type="cofactor">
    <cofactor evidence="6">
        <name>FAD</name>
        <dbReference type="ChEBI" id="CHEBI:57692"/>
    </cofactor>
    <text evidence="6">Binds 1 FAD per subunit.</text>
</comment>
<dbReference type="Proteomes" id="UP000006559">
    <property type="component" value="Chromosome"/>
</dbReference>
<evidence type="ECO:0000259" key="8">
    <source>
        <dbReference type="Pfam" id="PF02852"/>
    </source>
</evidence>
<keyword evidence="4 10" id="KW-0560">Oxidoreductase</keyword>
<feature type="binding site" evidence="6">
    <location>
        <position position="256"/>
    </location>
    <ligand>
        <name>NAD(+)</name>
        <dbReference type="ChEBI" id="CHEBI:57540"/>
    </ligand>
</feature>
<keyword evidence="2" id="KW-0285">Flavoprotein</keyword>
<evidence type="ECO:0000256" key="1">
    <source>
        <dbReference type="ARBA" id="ARBA00007532"/>
    </source>
</evidence>
<dbReference type="PRINTS" id="PR00411">
    <property type="entry name" value="PNDRDTASEI"/>
</dbReference>
<dbReference type="RefSeq" id="WP_011476284.1">
    <property type="nucleotide sequence ID" value="NC_007929.1"/>
</dbReference>
<proteinExistence type="inferred from homology"/>
<feature type="active site" description="Proton acceptor" evidence="5">
    <location>
        <position position="431"/>
    </location>
</feature>
<dbReference type="Pfam" id="PF07992">
    <property type="entry name" value="Pyr_redox_2"/>
    <property type="match status" value="1"/>
</dbReference>
<evidence type="ECO:0000259" key="9">
    <source>
        <dbReference type="Pfam" id="PF07992"/>
    </source>
</evidence>
<dbReference type="PRINTS" id="PR00368">
    <property type="entry name" value="FADPNR"/>
</dbReference>
<dbReference type="InterPro" id="IPR001100">
    <property type="entry name" value="Pyr_nuc-diS_OxRdtase"/>
</dbReference>
<evidence type="ECO:0000256" key="2">
    <source>
        <dbReference type="ARBA" id="ARBA00022630"/>
    </source>
</evidence>
<feature type="domain" description="Pyridine nucleotide-disulphide oxidoreductase dimerisation" evidence="8">
    <location>
        <begin position="333"/>
        <end position="439"/>
    </location>
</feature>
<dbReference type="KEGG" id="lsl:LSL_1329"/>
<comment type="similarity">
    <text evidence="1">Belongs to the class-I pyridine nucleotide-disulfide oxidoreductase family.</text>
</comment>
<dbReference type="SUPFAM" id="SSF51905">
    <property type="entry name" value="FAD/NAD(P)-binding domain"/>
    <property type="match status" value="1"/>
</dbReference>
<dbReference type="Gene3D" id="3.50.50.60">
    <property type="entry name" value="FAD/NAD(P)-binding domain"/>
    <property type="match status" value="2"/>
</dbReference>
<dbReference type="Pfam" id="PF02852">
    <property type="entry name" value="Pyr_redox_dim"/>
    <property type="match status" value="1"/>
</dbReference>
<dbReference type="PANTHER" id="PTHR43014">
    <property type="entry name" value="MERCURIC REDUCTASE"/>
    <property type="match status" value="1"/>
</dbReference>
<dbReference type="SUPFAM" id="SSF55424">
    <property type="entry name" value="FAD/NAD-linked reductases, dimerisation (C-terminal) domain"/>
    <property type="match status" value="1"/>
</dbReference>
<dbReference type="EC" id="1.-.-.-" evidence="10"/>
<keyword evidence="3 6" id="KW-0274">FAD</keyword>
<keyword evidence="6" id="KW-0520">NAD</keyword>
<name>Q1WSJ5_LIGS1</name>
<feature type="domain" description="FAD/NAD(P)-binding" evidence="9">
    <location>
        <begin position="6"/>
        <end position="306"/>
    </location>
</feature>
<dbReference type="GO" id="GO:0003955">
    <property type="term" value="F:NAD(P)H dehydrogenase (quinone) activity"/>
    <property type="evidence" value="ECO:0007669"/>
    <property type="project" value="TreeGrafter"/>
</dbReference>
<evidence type="ECO:0000256" key="6">
    <source>
        <dbReference type="PIRSR" id="PIRSR000350-3"/>
    </source>
</evidence>
<dbReference type="PATRIC" id="fig|362948.14.peg.1404"/>
<protein>
    <submittedName>
        <fullName evidence="10">Pyridine nucleotide-disulphide oxidoreductase family protein</fullName>
        <ecNumber evidence="10">1.-.-.-</ecNumber>
    </submittedName>
</protein>
<dbReference type="FunFam" id="3.30.390.30:FF:000001">
    <property type="entry name" value="Dihydrolipoyl dehydrogenase"/>
    <property type="match status" value="1"/>
</dbReference>
<feature type="binding site" evidence="6">
    <location>
        <position position="52"/>
    </location>
    <ligand>
        <name>FAD</name>
        <dbReference type="ChEBI" id="CHEBI:57692"/>
    </ligand>
</feature>
<organism evidence="10 11">
    <name type="scientific">Ligilactobacillus salivarius (strain UCC118)</name>
    <name type="common">Lactobacillus salivarius</name>
    <dbReference type="NCBI Taxonomy" id="362948"/>
    <lineage>
        <taxon>Bacteria</taxon>
        <taxon>Bacillati</taxon>
        <taxon>Bacillota</taxon>
        <taxon>Bacilli</taxon>
        <taxon>Lactobacillales</taxon>
        <taxon>Lactobacillaceae</taxon>
        <taxon>Ligilactobacillus</taxon>
    </lineage>
</organism>
<reference evidence="10 11" key="1">
    <citation type="journal article" date="2006" name="Proc. Natl. Acad. Sci. U.S.A.">
        <title>Multireplicon genome architecture of Lactobacillus salivarius.</title>
        <authorList>
            <person name="Claesson M.J."/>
            <person name="Li Y."/>
            <person name="Leahy S."/>
            <person name="Canchaya C."/>
            <person name="van Pijkeren J.P."/>
            <person name="Cerdeno-Tarraga A.M."/>
            <person name="Parkhill J."/>
            <person name="Flynn S."/>
            <person name="O'Sullivan G.C."/>
            <person name="Collins J.K."/>
            <person name="Higgins D."/>
            <person name="Shanahan F."/>
            <person name="Fitzgerald G.F."/>
            <person name="van Sinderen D."/>
            <person name="O'Toole P.W."/>
        </authorList>
    </citation>
    <scope>NUCLEOTIDE SEQUENCE [LARGE SCALE GENOMIC DNA]</scope>
    <source>
        <strain evidence="10 11">UCC118</strain>
    </source>
</reference>
<dbReference type="EMBL" id="CP000233">
    <property type="protein sequence ID" value="ABE00134.1"/>
    <property type="molecule type" value="Genomic_DNA"/>
</dbReference>